<reference evidence="2" key="1">
    <citation type="journal article" date="2014" name="Int. J. Syst. Evol. Microbiol.">
        <title>Complete genome sequence of Corynebacterium casei LMG S-19264T (=DSM 44701T), isolated from a smear-ripened cheese.</title>
        <authorList>
            <consortium name="US DOE Joint Genome Institute (JGI-PGF)"/>
            <person name="Walter F."/>
            <person name="Albersmeier A."/>
            <person name="Kalinowski J."/>
            <person name="Ruckert C."/>
        </authorList>
    </citation>
    <scope>NUCLEOTIDE SEQUENCE</scope>
    <source>
        <strain evidence="2">JCM 19018</strain>
    </source>
</reference>
<accession>A0A830EYC9</accession>
<organism evidence="2 3">
    <name type="scientific">Haloarcula sebkhae</name>
    <dbReference type="NCBI Taxonomy" id="932660"/>
    <lineage>
        <taxon>Archaea</taxon>
        <taxon>Methanobacteriati</taxon>
        <taxon>Methanobacteriota</taxon>
        <taxon>Stenosarchaea group</taxon>
        <taxon>Halobacteria</taxon>
        <taxon>Halobacteriales</taxon>
        <taxon>Haloarculaceae</taxon>
        <taxon>Haloarcula</taxon>
    </lineage>
</organism>
<dbReference type="Proteomes" id="UP000614221">
    <property type="component" value="Unassembled WGS sequence"/>
</dbReference>
<feature type="region of interest" description="Disordered" evidence="1">
    <location>
        <begin position="1"/>
        <end position="26"/>
    </location>
</feature>
<comment type="caution">
    <text evidence="2">The sequence shown here is derived from an EMBL/GenBank/DDBJ whole genome shotgun (WGS) entry which is preliminary data.</text>
</comment>
<dbReference type="RefSeq" id="WP_188976740.1">
    <property type="nucleotide sequence ID" value="NZ_BMPD01000002.1"/>
</dbReference>
<proteinExistence type="predicted"/>
<evidence type="ECO:0000313" key="3">
    <source>
        <dbReference type="Proteomes" id="UP000614221"/>
    </source>
</evidence>
<evidence type="ECO:0000313" key="2">
    <source>
        <dbReference type="EMBL" id="GGK63647.1"/>
    </source>
</evidence>
<gene>
    <name evidence="2" type="ORF">GCM10009067_14970</name>
</gene>
<reference evidence="2" key="2">
    <citation type="submission" date="2020-09" db="EMBL/GenBank/DDBJ databases">
        <authorList>
            <person name="Sun Q."/>
            <person name="Ohkuma M."/>
        </authorList>
    </citation>
    <scope>NUCLEOTIDE SEQUENCE</scope>
    <source>
        <strain evidence="2">JCM 19018</strain>
    </source>
</reference>
<dbReference type="OrthoDB" id="318346at2157"/>
<name>A0A830EYC9_9EURY</name>
<sequence>MSRAERSWQPSDDLPGTVGGPSPLSMPDDWTLSTAWQRAQQESDNGGAINDAERIVTLSDGDDYHRVQWALKGRTLVAECDGDGYHYNDSWCAHVASLWWQWVRGQIVVTHLDTGREYPAPPTWLRLDDDPTAFDQLTPAELDAYLACELGSFGVREFARYTDRAAGTIGNLLTNAREKTGGRR</sequence>
<dbReference type="AlphaFoldDB" id="A0A830EYC9"/>
<dbReference type="EMBL" id="BMPD01000002">
    <property type="protein sequence ID" value="GGK63647.1"/>
    <property type="molecule type" value="Genomic_DNA"/>
</dbReference>
<protein>
    <submittedName>
        <fullName evidence="2">Uncharacterized protein</fullName>
    </submittedName>
</protein>
<evidence type="ECO:0000256" key="1">
    <source>
        <dbReference type="SAM" id="MobiDB-lite"/>
    </source>
</evidence>